<evidence type="ECO:0000259" key="9">
    <source>
        <dbReference type="SMART" id="SM00415"/>
    </source>
</evidence>
<feature type="coiled-coil region" evidence="7">
    <location>
        <begin position="122"/>
        <end position="149"/>
    </location>
</feature>
<protein>
    <recommendedName>
        <fullName evidence="9">HSF-type DNA-binding domain-containing protein</fullName>
    </recommendedName>
</protein>
<dbReference type="PANTHER" id="PTHR10015:SF206">
    <property type="entry name" value="HSF-TYPE DNA-BINDING DOMAIN-CONTAINING PROTEIN"/>
    <property type="match status" value="1"/>
</dbReference>
<dbReference type="Pfam" id="PF00447">
    <property type="entry name" value="HSF_DNA-bind"/>
    <property type="match status" value="1"/>
</dbReference>
<dbReference type="GO" id="GO:0043565">
    <property type="term" value="F:sequence-specific DNA binding"/>
    <property type="evidence" value="ECO:0007669"/>
    <property type="project" value="InterPro"/>
</dbReference>
<feature type="region of interest" description="Disordered" evidence="8">
    <location>
        <begin position="235"/>
        <end position="263"/>
    </location>
</feature>
<dbReference type="Gene3D" id="1.10.10.10">
    <property type="entry name" value="Winged helix-like DNA-binding domain superfamily/Winged helix DNA-binding domain"/>
    <property type="match status" value="1"/>
</dbReference>
<evidence type="ECO:0000256" key="1">
    <source>
        <dbReference type="ARBA" id="ARBA00004123"/>
    </source>
</evidence>
<dbReference type="InterPro" id="IPR036390">
    <property type="entry name" value="WH_DNA-bd_sf"/>
</dbReference>
<evidence type="ECO:0000256" key="7">
    <source>
        <dbReference type="SAM" id="Coils"/>
    </source>
</evidence>
<dbReference type="FunFam" id="1.10.10.10:FF:000027">
    <property type="entry name" value="Heat shock transcription factor 1"/>
    <property type="match status" value="1"/>
</dbReference>
<evidence type="ECO:0000256" key="5">
    <source>
        <dbReference type="ARBA" id="ARBA00023242"/>
    </source>
</evidence>
<proteinExistence type="inferred from homology"/>
<reference evidence="10" key="1">
    <citation type="submission" date="2021-01" db="EMBL/GenBank/DDBJ databases">
        <authorList>
            <person name="Corre E."/>
            <person name="Pelletier E."/>
            <person name="Niang G."/>
            <person name="Scheremetjew M."/>
            <person name="Finn R."/>
            <person name="Kale V."/>
            <person name="Holt S."/>
            <person name="Cochrane G."/>
            <person name="Meng A."/>
            <person name="Brown T."/>
            <person name="Cohen L."/>
        </authorList>
    </citation>
    <scope>NUCLEOTIDE SEQUENCE</scope>
    <source>
        <strain evidence="10">Grunow 1884</strain>
    </source>
</reference>
<evidence type="ECO:0000256" key="8">
    <source>
        <dbReference type="SAM" id="MobiDB-lite"/>
    </source>
</evidence>
<feature type="domain" description="HSF-type DNA-binding" evidence="9">
    <location>
        <begin position="15"/>
        <end position="119"/>
    </location>
</feature>
<evidence type="ECO:0000313" key="10">
    <source>
        <dbReference type="EMBL" id="CAD9347516.1"/>
    </source>
</evidence>
<keyword evidence="2" id="KW-0805">Transcription regulation</keyword>
<dbReference type="PRINTS" id="PR00056">
    <property type="entry name" value="HSFDOMAIN"/>
</dbReference>
<evidence type="ECO:0000256" key="4">
    <source>
        <dbReference type="ARBA" id="ARBA00023163"/>
    </source>
</evidence>
<dbReference type="InterPro" id="IPR036388">
    <property type="entry name" value="WH-like_DNA-bd_sf"/>
</dbReference>
<evidence type="ECO:0000256" key="3">
    <source>
        <dbReference type="ARBA" id="ARBA00023125"/>
    </source>
</evidence>
<evidence type="ECO:0000256" key="2">
    <source>
        <dbReference type="ARBA" id="ARBA00023015"/>
    </source>
</evidence>
<accession>A0A7S1ZS64</accession>
<keyword evidence="4" id="KW-0804">Transcription</keyword>
<dbReference type="GO" id="GO:0003700">
    <property type="term" value="F:DNA-binding transcription factor activity"/>
    <property type="evidence" value="ECO:0007669"/>
    <property type="project" value="InterPro"/>
</dbReference>
<comment type="similarity">
    <text evidence="6">Belongs to the HSF family.</text>
</comment>
<dbReference type="PANTHER" id="PTHR10015">
    <property type="entry name" value="HEAT SHOCK TRANSCRIPTION FACTOR"/>
    <property type="match status" value="1"/>
</dbReference>
<keyword evidence="5" id="KW-0539">Nucleus</keyword>
<name>A0A7S1ZS64_TRICV</name>
<dbReference type="InterPro" id="IPR000232">
    <property type="entry name" value="HSF_DNA-bd"/>
</dbReference>
<comment type="subcellular location">
    <subcellularLocation>
        <location evidence="1">Nucleus</location>
    </subcellularLocation>
</comment>
<dbReference type="EMBL" id="HBGO01024503">
    <property type="protein sequence ID" value="CAD9347516.1"/>
    <property type="molecule type" value="Transcribed_RNA"/>
</dbReference>
<sequence>MKRKTGEQTTPGLDTVPIFLQKSYHMIDTCDPQIASWSDDGESFVVEDAEKLASDIIPKFFKHNNWSSFVRQLNFYGFRKVRSDPLLELINKPETKQWRFHHKFFKRGRIELLKEIRKPGQNAVEKEEVDALRKELEDLKEKFSVVSSQVEKLTGLMQTILLSQGTGSNISLKVPTSCTFRAAADSCKESISNVLQSQQLHCGSLDQTVVRQEIENTILGGVETPSMPHMFQVNSAVSQSAAPPEPSTHTSHPSHSSVGDAGARTKKCKVGTASAIPAPDVNALCAYPSKYSNSVSNPLDDNIILEEVASALSCGTEALDIGHQQLHSDSLVDDMILDMITTEELDNMNGFASTFQKPALTQTVDHHGTMTSLGNMSTGVKQVQTAPTEGSVVARSA</sequence>
<keyword evidence="3" id="KW-0238">DNA-binding</keyword>
<dbReference type="SMART" id="SM00415">
    <property type="entry name" value="HSF"/>
    <property type="match status" value="1"/>
</dbReference>
<dbReference type="GO" id="GO:0005634">
    <property type="term" value="C:nucleus"/>
    <property type="evidence" value="ECO:0007669"/>
    <property type="project" value="UniProtKB-SubCell"/>
</dbReference>
<dbReference type="AlphaFoldDB" id="A0A7S1ZS64"/>
<keyword evidence="7" id="KW-0175">Coiled coil</keyword>
<gene>
    <name evidence="10" type="ORF">OSIN01602_LOCUS14082</name>
</gene>
<evidence type="ECO:0000256" key="6">
    <source>
        <dbReference type="RuleBase" id="RU004020"/>
    </source>
</evidence>
<feature type="compositionally biased region" description="Low complexity" evidence="8">
    <location>
        <begin position="247"/>
        <end position="257"/>
    </location>
</feature>
<dbReference type="SUPFAM" id="SSF46785">
    <property type="entry name" value="Winged helix' DNA-binding domain"/>
    <property type="match status" value="1"/>
</dbReference>
<organism evidence="10">
    <name type="scientific">Trieres chinensis</name>
    <name type="common">Marine centric diatom</name>
    <name type="synonym">Odontella sinensis</name>
    <dbReference type="NCBI Taxonomy" id="1514140"/>
    <lineage>
        <taxon>Eukaryota</taxon>
        <taxon>Sar</taxon>
        <taxon>Stramenopiles</taxon>
        <taxon>Ochrophyta</taxon>
        <taxon>Bacillariophyta</taxon>
        <taxon>Mediophyceae</taxon>
        <taxon>Biddulphiophycidae</taxon>
        <taxon>Eupodiscales</taxon>
        <taxon>Parodontellaceae</taxon>
        <taxon>Trieres</taxon>
    </lineage>
</organism>